<dbReference type="SMART" id="SM00347">
    <property type="entry name" value="HTH_MARR"/>
    <property type="match status" value="1"/>
</dbReference>
<dbReference type="PRINTS" id="PR00598">
    <property type="entry name" value="HTHMARR"/>
</dbReference>
<dbReference type="InterPro" id="IPR000835">
    <property type="entry name" value="HTH_MarR-typ"/>
</dbReference>
<feature type="domain" description="HTH marR-type" evidence="4">
    <location>
        <begin position="20"/>
        <end position="154"/>
    </location>
</feature>
<keyword evidence="6" id="KW-1185">Reference proteome</keyword>
<evidence type="ECO:0000259" key="4">
    <source>
        <dbReference type="PROSITE" id="PS50995"/>
    </source>
</evidence>
<dbReference type="OrthoDB" id="9790052at2"/>
<evidence type="ECO:0000256" key="1">
    <source>
        <dbReference type="ARBA" id="ARBA00023015"/>
    </source>
</evidence>
<dbReference type="RefSeq" id="WP_084051897.1">
    <property type="nucleotide sequence ID" value="NZ_FWWT01000005.1"/>
</dbReference>
<keyword evidence="1" id="KW-0805">Transcription regulation</keyword>
<dbReference type="Pfam" id="PF01047">
    <property type="entry name" value="MarR"/>
    <property type="match status" value="1"/>
</dbReference>
<dbReference type="AlphaFoldDB" id="A0A1W1UEY9"/>
<reference evidence="5 6" key="1">
    <citation type="submission" date="2017-04" db="EMBL/GenBank/DDBJ databases">
        <authorList>
            <person name="Afonso C.L."/>
            <person name="Miller P.J."/>
            <person name="Scott M.A."/>
            <person name="Spackman E."/>
            <person name="Goraichik I."/>
            <person name="Dimitrov K.M."/>
            <person name="Suarez D.L."/>
            <person name="Swayne D.E."/>
        </authorList>
    </citation>
    <scope>NUCLEOTIDE SEQUENCE [LARGE SCALE GENOMIC DNA]</scope>
    <source>
        <strain evidence="5 6">DSM 11270</strain>
    </source>
</reference>
<organism evidence="5 6">
    <name type="scientific">Desulfonispora thiosulfatigenes DSM 11270</name>
    <dbReference type="NCBI Taxonomy" id="656914"/>
    <lineage>
        <taxon>Bacteria</taxon>
        <taxon>Bacillati</taxon>
        <taxon>Bacillota</taxon>
        <taxon>Clostridia</taxon>
        <taxon>Eubacteriales</taxon>
        <taxon>Peptococcaceae</taxon>
        <taxon>Desulfonispora</taxon>
    </lineage>
</organism>
<dbReference type="SUPFAM" id="SSF46785">
    <property type="entry name" value="Winged helix' DNA-binding domain"/>
    <property type="match status" value="1"/>
</dbReference>
<accession>A0A1W1UEY9</accession>
<evidence type="ECO:0000256" key="3">
    <source>
        <dbReference type="ARBA" id="ARBA00023163"/>
    </source>
</evidence>
<dbReference type="GO" id="GO:0003677">
    <property type="term" value="F:DNA binding"/>
    <property type="evidence" value="ECO:0007669"/>
    <property type="project" value="UniProtKB-KW"/>
</dbReference>
<dbReference type="PROSITE" id="PS50995">
    <property type="entry name" value="HTH_MARR_2"/>
    <property type="match status" value="1"/>
</dbReference>
<dbReference type="Proteomes" id="UP000192731">
    <property type="component" value="Unassembled WGS sequence"/>
</dbReference>
<protein>
    <submittedName>
        <fullName evidence="5">MarR family transcriptional regulator, 2-MHQ and catechol-resistance regulon repressor</fullName>
    </submittedName>
</protein>
<dbReference type="STRING" id="656914.SAMN00017405_0782"/>
<dbReference type="EMBL" id="FWWT01000005">
    <property type="protein sequence ID" value="SMB79609.1"/>
    <property type="molecule type" value="Genomic_DNA"/>
</dbReference>
<keyword evidence="2" id="KW-0238">DNA-binding</keyword>
<dbReference type="InterPro" id="IPR036388">
    <property type="entry name" value="WH-like_DNA-bd_sf"/>
</dbReference>
<evidence type="ECO:0000256" key="2">
    <source>
        <dbReference type="ARBA" id="ARBA00023125"/>
    </source>
</evidence>
<evidence type="ECO:0000313" key="6">
    <source>
        <dbReference type="Proteomes" id="UP000192731"/>
    </source>
</evidence>
<evidence type="ECO:0000313" key="5">
    <source>
        <dbReference type="EMBL" id="SMB79609.1"/>
    </source>
</evidence>
<dbReference type="PANTHER" id="PTHR42756:SF1">
    <property type="entry name" value="TRANSCRIPTIONAL REPRESSOR OF EMRAB OPERON"/>
    <property type="match status" value="1"/>
</dbReference>
<gene>
    <name evidence="5" type="ORF">SAMN00017405_0782</name>
</gene>
<proteinExistence type="predicted"/>
<dbReference type="PANTHER" id="PTHR42756">
    <property type="entry name" value="TRANSCRIPTIONAL REGULATOR, MARR"/>
    <property type="match status" value="1"/>
</dbReference>
<dbReference type="GO" id="GO:0003700">
    <property type="term" value="F:DNA-binding transcription factor activity"/>
    <property type="evidence" value="ECO:0007669"/>
    <property type="project" value="InterPro"/>
</dbReference>
<sequence>MNKKDSTETCQIQNLHNAKSIGLLMEISKTAEILNNINDKFYKKFKLTRVQFKALLFLYSCTSEGITLSSISEKMDITRPTTTSLIDRMVASGLAERVDNEDDRRSIRVIITDKGKEIMKEVLPDNEVFKSTILDFLTETEIETAYKLTMKIKQGLIKKYLKD</sequence>
<dbReference type="Gene3D" id="1.10.10.10">
    <property type="entry name" value="Winged helix-like DNA-binding domain superfamily/Winged helix DNA-binding domain"/>
    <property type="match status" value="1"/>
</dbReference>
<name>A0A1W1UEY9_DESTI</name>
<dbReference type="InterPro" id="IPR036390">
    <property type="entry name" value="WH_DNA-bd_sf"/>
</dbReference>
<keyword evidence="3" id="KW-0804">Transcription</keyword>